<gene>
    <name evidence="1" type="ORF">ENO26_06070</name>
</gene>
<dbReference type="EMBL" id="DSEU01000040">
    <property type="protein sequence ID" value="HEM67116.1"/>
    <property type="molecule type" value="Genomic_DNA"/>
</dbReference>
<sequence>MKVFLALSKNYFRQVISLINNMKPSPKVLVTSSDEEVEVLCKHFGFEFRKLMEVQSIEELHNYDMAILALAEDSENISMFKIIKSFNIPIVIALLHNKDNRDIFISEGVHYIIDENEYINANLSTMLLPDTWVFITPISLVPKIKVAFYRVLRRALLGISYDDVKYLLSKLNLNIYVEFFNRFGNRTTGHVLAAGDYIVVSGFEDDVNKAVKELEKLFRKYEEIQASRILQQIKTKEYG</sequence>
<accession>A0A7J2U337</accession>
<protein>
    <recommendedName>
        <fullName evidence="2">RCK N-terminal domain-containing protein</fullName>
    </recommendedName>
</protein>
<evidence type="ECO:0008006" key="2">
    <source>
        <dbReference type="Google" id="ProtNLM"/>
    </source>
</evidence>
<proteinExistence type="predicted"/>
<evidence type="ECO:0000313" key="1">
    <source>
        <dbReference type="EMBL" id="HEM67116.1"/>
    </source>
</evidence>
<name>A0A7J2U337_9CREN</name>
<organism evidence="1">
    <name type="scientific">Ignisphaera aggregans</name>
    <dbReference type="NCBI Taxonomy" id="334771"/>
    <lineage>
        <taxon>Archaea</taxon>
        <taxon>Thermoproteota</taxon>
        <taxon>Thermoprotei</taxon>
        <taxon>Desulfurococcales</taxon>
        <taxon>Desulfurococcaceae</taxon>
        <taxon>Ignisphaera</taxon>
    </lineage>
</organism>
<dbReference type="AlphaFoldDB" id="A0A7J2U337"/>
<reference evidence="1" key="1">
    <citation type="journal article" date="2020" name="mSystems">
        <title>Genome- and Community-Level Interaction Insights into Carbon Utilization and Element Cycling Functions of Hydrothermarchaeota in Hydrothermal Sediment.</title>
        <authorList>
            <person name="Zhou Z."/>
            <person name="Liu Y."/>
            <person name="Xu W."/>
            <person name="Pan J."/>
            <person name="Luo Z.H."/>
            <person name="Li M."/>
        </authorList>
    </citation>
    <scope>NUCLEOTIDE SEQUENCE [LARGE SCALE GENOMIC DNA]</scope>
    <source>
        <strain evidence="1">SpSt-125</strain>
    </source>
</reference>
<dbReference type="Gene3D" id="3.40.50.720">
    <property type="entry name" value="NAD(P)-binding Rossmann-like Domain"/>
    <property type="match status" value="1"/>
</dbReference>
<comment type="caution">
    <text evidence="1">The sequence shown here is derived from an EMBL/GenBank/DDBJ whole genome shotgun (WGS) entry which is preliminary data.</text>
</comment>